<evidence type="ECO:0000313" key="5">
    <source>
        <dbReference type="EMBL" id="ADU96022.1"/>
    </source>
</evidence>
<dbReference type="KEGG" id="tam:Theam_0048"/>
<dbReference type="InterPro" id="IPR039418">
    <property type="entry name" value="LexA-like"/>
</dbReference>
<dbReference type="InterPro" id="IPR001387">
    <property type="entry name" value="Cro/C1-type_HTH"/>
</dbReference>
<dbReference type="RefSeq" id="WP_013536808.1">
    <property type="nucleotide sequence ID" value="NC_014926.1"/>
</dbReference>
<evidence type="ECO:0000256" key="2">
    <source>
        <dbReference type="ARBA" id="ARBA00023125"/>
    </source>
</evidence>
<dbReference type="Gene3D" id="2.10.109.10">
    <property type="entry name" value="Umud Fragment, subunit A"/>
    <property type="match status" value="1"/>
</dbReference>
<keyword evidence="1" id="KW-0805">Transcription regulation</keyword>
<dbReference type="Pfam" id="PF00717">
    <property type="entry name" value="Peptidase_S24"/>
    <property type="match status" value="1"/>
</dbReference>
<dbReference type="CDD" id="cd06529">
    <property type="entry name" value="S24_LexA-like"/>
    <property type="match status" value="1"/>
</dbReference>
<dbReference type="eggNOG" id="COG1974">
    <property type="taxonomic scope" value="Bacteria"/>
</dbReference>
<dbReference type="PROSITE" id="PS50943">
    <property type="entry name" value="HTH_CROC1"/>
    <property type="match status" value="1"/>
</dbReference>
<dbReference type="GO" id="GO:0003677">
    <property type="term" value="F:DNA binding"/>
    <property type="evidence" value="ECO:0007669"/>
    <property type="project" value="UniProtKB-KW"/>
</dbReference>
<accession>E8T317</accession>
<dbReference type="OrthoDB" id="13624at2"/>
<proteinExistence type="predicted"/>
<evidence type="ECO:0000256" key="3">
    <source>
        <dbReference type="ARBA" id="ARBA00023163"/>
    </source>
</evidence>
<reference evidence="5" key="1">
    <citation type="submission" date="2011-01" db="EMBL/GenBank/DDBJ databases">
        <title>Complete sequence of chromosome of Thermovibrio ammonificans HB-1.</title>
        <authorList>
            <consortium name="US DOE Joint Genome Institute"/>
            <person name="Lucas S."/>
            <person name="Copeland A."/>
            <person name="Lapidus A."/>
            <person name="Cheng J.-F."/>
            <person name="Goodwin L."/>
            <person name="Pitluck S."/>
            <person name="Davenport K."/>
            <person name="Detter J.C."/>
            <person name="Han C."/>
            <person name="Tapia R."/>
            <person name="Land M."/>
            <person name="Hauser L."/>
            <person name="Kyrpides N."/>
            <person name="Ivanova N."/>
            <person name="Ovchinnikova G."/>
            <person name="Vetriani C."/>
            <person name="Woyke T."/>
        </authorList>
    </citation>
    <scope>NUCLEOTIDE SEQUENCE [LARGE SCALE GENOMIC DNA]</scope>
    <source>
        <strain evidence="5">HB-1</strain>
    </source>
</reference>
<dbReference type="Gene3D" id="1.10.260.40">
    <property type="entry name" value="lambda repressor-like DNA-binding domains"/>
    <property type="match status" value="1"/>
</dbReference>
<dbReference type="CDD" id="cd00093">
    <property type="entry name" value="HTH_XRE"/>
    <property type="match status" value="1"/>
</dbReference>
<dbReference type="AlphaFoldDB" id="E8T317"/>
<feature type="domain" description="HTH cro/C1-type" evidence="4">
    <location>
        <begin position="7"/>
        <end position="61"/>
    </location>
</feature>
<dbReference type="SUPFAM" id="SSF51306">
    <property type="entry name" value="LexA/Signal peptidase"/>
    <property type="match status" value="1"/>
</dbReference>
<name>E8T317_THEA1</name>
<dbReference type="HOGENOM" id="CLU_066192_1_1_0"/>
<keyword evidence="2" id="KW-0238">DNA-binding</keyword>
<organism evidence="5 6">
    <name type="scientific">Thermovibrio ammonificans (strain DSM 15698 / JCM 12110 / HB-1)</name>
    <dbReference type="NCBI Taxonomy" id="648996"/>
    <lineage>
        <taxon>Bacteria</taxon>
        <taxon>Pseudomonadati</taxon>
        <taxon>Aquificota</taxon>
        <taxon>Aquificia</taxon>
        <taxon>Desulfurobacteriales</taxon>
        <taxon>Desulfurobacteriaceae</taxon>
        <taxon>Thermovibrio</taxon>
    </lineage>
</organism>
<evidence type="ECO:0000313" key="6">
    <source>
        <dbReference type="Proteomes" id="UP000006362"/>
    </source>
</evidence>
<keyword evidence="6" id="KW-1185">Reference proteome</keyword>
<dbReference type="PANTHER" id="PTHR40661:SF3">
    <property type="entry name" value="FELS-1 PROPHAGE TRANSCRIPTIONAL REGULATOR"/>
    <property type="match status" value="1"/>
</dbReference>
<sequence length="222" mass="25092">MSVNERLRKLREHLGLSQSKMAKELGVSLKTYQRYEQVGYDIPERALRQIEATFNVNPEWLRQGKGEMFRPKTEAQIIATPEFVVKPIPLIAEGEAGFGQFIPNLVEPDKVVWFPVPTSLANHRLFFIKVVGNSMEPRIFEGDIVLVDKDATVGKGDLVAALLKDGTLVVKRYWKNNGDGTVVLESINPSYPPIVVRPKELRDIALVRFIVPNGDLIDYNHK</sequence>
<keyword evidence="3" id="KW-0804">Transcription</keyword>
<dbReference type="PANTHER" id="PTHR40661">
    <property type="match status" value="1"/>
</dbReference>
<gene>
    <name evidence="5" type="ordered locus">Theam_0048</name>
</gene>
<dbReference type="STRING" id="648996.Theam_0048"/>
<dbReference type="SMART" id="SM00530">
    <property type="entry name" value="HTH_XRE"/>
    <property type="match status" value="1"/>
</dbReference>
<protein>
    <submittedName>
        <fullName evidence="5">Transcriptional regulator, XRE family</fullName>
    </submittedName>
</protein>
<evidence type="ECO:0000256" key="1">
    <source>
        <dbReference type="ARBA" id="ARBA00023015"/>
    </source>
</evidence>
<evidence type="ECO:0000259" key="4">
    <source>
        <dbReference type="PROSITE" id="PS50943"/>
    </source>
</evidence>
<dbReference type="EMBL" id="CP002444">
    <property type="protein sequence ID" value="ADU96022.1"/>
    <property type="molecule type" value="Genomic_DNA"/>
</dbReference>
<dbReference type="InterPro" id="IPR010982">
    <property type="entry name" value="Lambda_DNA-bd_dom_sf"/>
</dbReference>
<dbReference type="InterPro" id="IPR036286">
    <property type="entry name" value="LexA/Signal_pep-like_sf"/>
</dbReference>
<dbReference type="Proteomes" id="UP000006362">
    <property type="component" value="Chromosome"/>
</dbReference>
<dbReference type="InterPro" id="IPR015927">
    <property type="entry name" value="Peptidase_S24_S26A/B/C"/>
</dbReference>
<dbReference type="SUPFAM" id="SSF47413">
    <property type="entry name" value="lambda repressor-like DNA-binding domains"/>
    <property type="match status" value="1"/>
</dbReference>
<dbReference type="Pfam" id="PF12844">
    <property type="entry name" value="HTH_19"/>
    <property type="match status" value="1"/>
</dbReference>